<proteinExistence type="predicted"/>
<dbReference type="InterPro" id="IPR001841">
    <property type="entry name" value="Znf_RING"/>
</dbReference>
<dbReference type="AlphaFoldDB" id="A0A6C0BV28"/>
<keyword evidence="1" id="KW-0479">Metal-binding</keyword>
<keyword evidence="2" id="KW-0863">Zinc-finger</keyword>
<evidence type="ECO:0000313" key="5">
    <source>
        <dbReference type="EMBL" id="QHS95912.1"/>
    </source>
</evidence>
<dbReference type="InterPro" id="IPR013083">
    <property type="entry name" value="Znf_RING/FYVE/PHD"/>
</dbReference>
<reference evidence="5" key="1">
    <citation type="journal article" date="2020" name="Nature">
        <title>Giant virus diversity and host interactions through global metagenomics.</title>
        <authorList>
            <person name="Schulz F."/>
            <person name="Roux S."/>
            <person name="Paez-Espino D."/>
            <person name="Jungbluth S."/>
            <person name="Walsh D.A."/>
            <person name="Denef V.J."/>
            <person name="McMahon K.D."/>
            <person name="Konstantinidis K.T."/>
            <person name="Eloe-Fadrosh E.A."/>
            <person name="Kyrpides N.C."/>
            <person name="Woyke T."/>
        </authorList>
    </citation>
    <scope>NUCLEOTIDE SEQUENCE</scope>
    <source>
        <strain evidence="5">GVMAG-M-3300019093-7</strain>
    </source>
</reference>
<sequence length="293" mass="34189">MSAINMLQNRIIDLTNEEQTNRVYIPNYSNIFNHVRGCSFCECPGHNIRTCRHPDREKLHECAQFMYLITCHYLDSHPHTEKTHKKWLDNLSTSEYKILAKLNRLDTNSKTTREEYQEKLHAHYIEYAEDELRNVTSTNATPILFLYMEILLRGLVTDIDSMIYAVTKLAMIIKNSGRHLMDMPRFRYWLNNHMNDYYRISQFRENPKKFPTITHNPSLARGVHDECPICYTEMTNESVVQLGCAHSFCGDCIIGQIKSSRKPTSECAMCRATISECRTTSKKLLTKLLSSFV</sequence>
<evidence type="ECO:0000259" key="4">
    <source>
        <dbReference type="PROSITE" id="PS50089"/>
    </source>
</evidence>
<dbReference type="Pfam" id="PF13639">
    <property type="entry name" value="zf-RING_2"/>
    <property type="match status" value="1"/>
</dbReference>
<name>A0A6C0BV28_9ZZZZ</name>
<feature type="domain" description="RING-type" evidence="4">
    <location>
        <begin position="227"/>
        <end position="271"/>
    </location>
</feature>
<dbReference type="PROSITE" id="PS00518">
    <property type="entry name" value="ZF_RING_1"/>
    <property type="match status" value="1"/>
</dbReference>
<evidence type="ECO:0000256" key="1">
    <source>
        <dbReference type="ARBA" id="ARBA00022723"/>
    </source>
</evidence>
<dbReference type="EMBL" id="MN739260">
    <property type="protein sequence ID" value="QHS95912.1"/>
    <property type="molecule type" value="Genomic_DNA"/>
</dbReference>
<dbReference type="GO" id="GO:0008270">
    <property type="term" value="F:zinc ion binding"/>
    <property type="evidence" value="ECO:0007669"/>
    <property type="project" value="UniProtKB-KW"/>
</dbReference>
<dbReference type="PROSITE" id="PS50089">
    <property type="entry name" value="ZF_RING_2"/>
    <property type="match status" value="1"/>
</dbReference>
<dbReference type="InterPro" id="IPR017907">
    <property type="entry name" value="Znf_RING_CS"/>
</dbReference>
<accession>A0A6C0BV28</accession>
<evidence type="ECO:0000256" key="3">
    <source>
        <dbReference type="ARBA" id="ARBA00022833"/>
    </source>
</evidence>
<keyword evidence="3" id="KW-0862">Zinc</keyword>
<dbReference type="SUPFAM" id="SSF57850">
    <property type="entry name" value="RING/U-box"/>
    <property type="match status" value="1"/>
</dbReference>
<organism evidence="5">
    <name type="scientific">viral metagenome</name>
    <dbReference type="NCBI Taxonomy" id="1070528"/>
    <lineage>
        <taxon>unclassified sequences</taxon>
        <taxon>metagenomes</taxon>
        <taxon>organismal metagenomes</taxon>
    </lineage>
</organism>
<evidence type="ECO:0000256" key="2">
    <source>
        <dbReference type="ARBA" id="ARBA00022771"/>
    </source>
</evidence>
<protein>
    <recommendedName>
        <fullName evidence="4">RING-type domain-containing protein</fullName>
    </recommendedName>
</protein>
<dbReference type="SMART" id="SM00184">
    <property type="entry name" value="RING"/>
    <property type="match status" value="1"/>
</dbReference>
<dbReference type="Gene3D" id="3.30.40.10">
    <property type="entry name" value="Zinc/RING finger domain, C3HC4 (zinc finger)"/>
    <property type="match status" value="1"/>
</dbReference>